<name>A0A6A6AHL7_9PLEO</name>
<evidence type="ECO:0000313" key="2">
    <source>
        <dbReference type="Proteomes" id="UP000799771"/>
    </source>
</evidence>
<dbReference type="OrthoDB" id="5271495at2759"/>
<dbReference type="RefSeq" id="XP_033524784.1">
    <property type="nucleotide sequence ID" value="XM_033667947.1"/>
</dbReference>
<protein>
    <submittedName>
        <fullName evidence="1">Uncharacterized protein</fullName>
    </submittedName>
</protein>
<dbReference type="Proteomes" id="UP000799771">
    <property type="component" value="Unassembled WGS sequence"/>
</dbReference>
<dbReference type="GeneID" id="54408379"/>
<dbReference type="InterPro" id="IPR046670">
    <property type="entry name" value="DUF6540"/>
</dbReference>
<organism evidence="1 2">
    <name type="scientific">Dothidotthia symphoricarpi CBS 119687</name>
    <dbReference type="NCBI Taxonomy" id="1392245"/>
    <lineage>
        <taxon>Eukaryota</taxon>
        <taxon>Fungi</taxon>
        <taxon>Dikarya</taxon>
        <taxon>Ascomycota</taxon>
        <taxon>Pezizomycotina</taxon>
        <taxon>Dothideomycetes</taxon>
        <taxon>Pleosporomycetidae</taxon>
        <taxon>Pleosporales</taxon>
        <taxon>Dothidotthiaceae</taxon>
        <taxon>Dothidotthia</taxon>
    </lineage>
</organism>
<dbReference type="EMBL" id="ML977504">
    <property type="protein sequence ID" value="KAF2130397.1"/>
    <property type="molecule type" value="Genomic_DNA"/>
</dbReference>
<accession>A0A6A6AHL7</accession>
<keyword evidence="2" id="KW-1185">Reference proteome</keyword>
<sequence>MASYALSIAVFGDGEDPNHRSHWGFLTFMPGSSVGNLLQVQLLSLRGLVYQYEYLTGQPLDSQSCEGRVLLGYIDTSKYHQVVKIISEEPAPRNNRDRCQDWILECVIGLEAEELLPPGTSDWIQDIIGKPSKDVATAVGARWTPNRR</sequence>
<evidence type="ECO:0000313" key="1">
    <source>
        <dbReference type="EMBL" id="KAF2130397.1"/>
    </source>
</evidence>
<gene>
    <name evidence="1" type="ORF">P153DRAFT_365994</name>
</gene>
<dbReference type="AlphaFoldDB" id="A0A6A6AHL7"/>
<proteinExistence type="predicted"/>
<dbReference type="Pfam" id="PF20174">
    <property type="entry name" value="DUF6540"/>
    <property type="match status" value="1"/>
</dbReference>
<reference evidence="1" key="1">
    <citation type="journal article" date="2020" name="Stud. Mycol.">
        <title>101 Dothideomycetes genomes: a test case for predicting lifestyles and emergence of pathogens.</title>
        <authorList>
            <person name="Haridas S."/>
            <person name="Albert R."/>
            <person name="Binder M."/>
            <person name="Bloem J."/>
            <person name="Labutti K."/>
            <person name="Salamov A."/>
            <person name="Andreopoulos B."/>
            <person name="Baker S."/>
            <person name="Barry K."/>
            <person name="Bills G."/>
            <person name="Bluhm B."/>
            <person name="Cannon C."/>
            <person name="Castanera R."/>
            <person name="Culley D."/>
            <person name="Daum C."/>
            <person name="Ezra D."/>
            <person name="Gonzalez J."/>
            <person name="Henrissat B."/>
            <person name="Kuo A."/>
            <person name="Liang C."/>
            <person name="Lipzen A."/>
            <person name="Lutzoni F."/>
            <person name="Magnuson J."/>
            <person name="Mondo S."/>
            <person name="Nolan M."/>
            <person name="Ohm R."/>
            <person name="Pangilinan J."/>
            <person name="Park H.-J."/>
            <person name="Ramirez L."/>
            <person name="Alfaro M."/>
            <person name="Sun H."/>
            <person name="Tritt A."/>
            <person name="Yoshinaga Y."/>
            <person name="Zwiers L.-H."/>
            <person name="Turgeon B."/>
            <person name="Goodwin S."/>
            <person name="Spatafora J."/>
            <person name="Crous P."/>
            <person name="Grigoriev I."/>
        </authorList>
    </citation>
    <scope>NUCLEOTIDE SEQUENCE</scope>
    <source>
        <strain evidence="1">CBS 119687</strain>
    </source>
</reference>